<evidence type="ECO:0000313" key="1">
    <source>
        <dbReference type="EMBL" id="BAY82318.1"/>
    </source>
</evidence>
<protein>
    <submittedName>
        <fullName evidence="1">Uncharacterized protein</fullName>
    </submittedName>
</protein>
<dbReference type="Proteomes" id="UP000218418">
    <property type="component" value="Chromosome"/>
</dbReference>
<sequence>MCLVKQADYFDEGLFMLNFYSYLLSLTQILHQCHKPGFLLLKQPHNNAFTSEKPGIAYNTLPQVS</sequence>
<proteinExistence type="predicted"/>
<name>A0A1Z4LMJ8_9CYAN</name>
<accession>A0A1Z4LMJ8</accession>
<keyword evidence="2" id="KW-1185">Reference proteome</keyword>
<evidence type="ECO:0000313" key="2">
    <source>
        <dbReference type="Proteomes" id="UP000218418"/>
    </source>
</evidence>
<dbReference type="EMBL" id="AP018227">
    <property type="protein sequence ID" value="BAY82318.1"/>
    <property type="molecule type" value="Genomic_DNA"/>
</dbReference>
<dbReference type="AlphaFoldDB" id="A0A1Z4LMJ8"/>
<gene>
    <name evidence="1" type="ORF">NIES267_17970</name>
</gene>
<reference evidence="1 2" key="1">
    <citation type="submission" date="2017-06" db="EMBL/GenBank/DDBJ databases">
        <title>Genome sequencing of cyanobaciteial culture collection at National Institute for Environmental Studies (NIES).</title>
        <authorList>
            <person name="Hirose Y."/>
            <person name="Shimura Y."/>
            <person name="Fujisawa T."/>
            <person name="Nakamura Y."/>
            <person name="Kawachi M."/>
        </authorList>
    </citation>
    <scope>NUCLEOTIDE SEQUENCE [LARGE SCALE GENOMIC DNA]</scope>
    <source>
        <strain evidence="1 2">NIES-267</strain>
    </source>
</reference>
<organism evidence="1 2">
    <name type="scientific">Calothrix parasitica NIES-267</name>
    <dbReference type="NCBI Taxonomy" id="1973488"/>
    <lineage>
        <taxon>Bacteria</taxon>
        <taxon>Bacillati</taxon>
        <taxon>Cyanobacteriota</taxon>
        <taxon>Cyanophyceae</taxon>
        <taxon>Nostocales</taxon>
        <taxon>Calotrichaceae</taxon>
        <taxon>Calothrix</taxon>
    </lineage>
</organism>